<gene>
    <name evidence="1" type="ORF">CR513_13658</name>
</gene>
<feature type="non-terminal residue" evidence="1">
    <location>
        <position position="1"/>
    </location>
</feature>
<dbReference type="Proteomes" id="UP000257109">
    <property type="component" value="Unassembled WGS sequence"/>
</dbReference>
<evidence type="ECO:0000313" key="2">
    <source>
        <dbReference type="Proteomes" id="UP000257109"/>
    </source>
</evidence>
<dbReference type="EMBL" id="QJKJ01002450">
    <property type="protein sequence ID" value="RDY02838.1"/>
    <property type="molecule type" value="Genomic_DNA"/>
</dbReference>
<accession>A0A371HJ60</accession>
<reference evidence="1" key="1">
    <citation type="submission" date="2018-05" db="EMBL/GenBank/DDBJ databases">
        <title>Draft genome of Mucuna pruriens seed.</title>
        <authorList>
            <person name="Nnadi N.E."/>
            <person name="Vos R."/>
            <person name="Hasami M.H."/>
            <person name="Devisetty U.K."/>
            <person name="Aguiy J.C."/>
        </authorList>
    </citation>
    <scope>NUCLEOTIDE SEQUENCE [LARGE SCALE GENOMIC DNA]</scope>
    <source>
        <strain evidence="1">JCA_2017</strain>
    </source>
</reference>
<feature type="non-terminal residue" evidence="1">
    <location>
        <position position="106"/>
    </location>
</feature>
<proteinExistence type="predicted"/>
<organism evidence="1 2">
    <name type="scientific">Mucuna pruriens</name>
    <name type="common">Velvet bean</name>
    <name type="synonym">Dolichos pruriens</name>
    <dbReference type="NCBI Taxonomy" id="157652"/>
    <lineage>
        <taxon>Eukaryota</taxon>
        <taxon>Viridiplantae</taxon>
        <taxon>Streptophyta</taxon>
        <taxon>Embryophyta</taxon>
        <taxon>Tracheophyta</taxon>
        <taxon>Spermatophyta</taxon>
        <taxon>Magnoliopsida</taxon>
        <taxon>eudicotyledons</taxon>
        <taxon>Gunneridae</taxon>
        <taxon>Pentapetalae</taxon>
        <taxon>rosids</taxon>
        <taxon>fabids</taxon>
        <taxon>Fabales</taxon>
        <taxon>Fabaceae</taxon>
        <taxon>Papilionoideae</taxon>
        <taxon>50 kb inversion clade</taxon>
        <taxon>NPAAA clade</taxon>
        <taxon>indigoferoid/millettioid clade</taxon>
        <taxon>Phaseoleae</taxon>
        <taxon>Mucuna</taxon>
    </lineage>
</organism>
<dbReference type="AlphaFoldDB" id="A0A371HJ60"/>
<protein>
    <submittedName>
        <fullName evidence="1">Uncharacterized protein</fullName>
    </submittedName>
</protein>
<sequence length="106" mass="12405">LAFEIERCVEGVQYVVCHCQHIQIIICEELERIKNNYSEEVSNHCPILPKRFIWELGTKGFLIVGSWILCLKRLWSKLGKLLTYKDAQYTCSRKSGSFEMKKLAHN</sequence>
<evidence type="ECO:0000313" key="1">
    <source>
        <dbReference type="EMBL" id="RDY02838.1"/>
    </source>
</evidence>
<name>A0A371HJ60_MUCPR</name>
<keyword evidence="2" id="KW-1185">Reference proteome</keyword>
<comment type="caution">
    <text evidence="1">The sequence shown here is derived from an EMBL/GenBank/DDBJ whole genome shotgun (WGS) entry which is preliminary data.</text>
</comment>